<evidence type="ECO:0000313" key="2">
    <source>
        <dbReference type="Proteomes" id="UP001497623"/>
    </source>
</evidence>
<keyword evidence="2" id="KW-1185">Reference proteome</keyword>
<accession>A0AAV2S4V2</accession>
<dbReference type="AlphaFoldDB" id="A0AAV2S4V2"/>
<comment type="caution">
    <text evidence="1">The sequence shown here is derived from an EMBL/GenBank/DDBJ whole genome shotgun (WGS) entry which is preliminary data.</text>
</comment>
<gene>
    <name evidence="1" type="ORF">MNOR_LOCUS31886</name>
</gene>
<dbReference type="Gene3D" id="3.90.980.20">
    <property type="match status" value="1"/>
</dbReference>
<proteinExistence type="predicted"/>
<evidence type="ECO:0000313" key="1">
    <source>
        <dbReference type="EMBL" id="CAL4157419.1"/>
    </source>
</evidence>
<feature type="non-terminal residue" evidence="1">
    <location>
        <position position="233"/>
    </location>
</feature>
<dbReference type="EMBL" id="CAXKWB010042101">
    <property type="protein sequence ID" value="CAL4157419.1"/>
    <property type="molecule type" value="Genomic_DNA"/>
</dbReference>
<organism evidence="1 2">
    <name type="scientific">Meganyctiphanes norvegica</name>
    <name type="common">Northern krill</name>
    <name type="synonym">Thysanopoda norvegica</name>
    <dbReference type="NCBI Taxonomy" id="48144"/>
    <lineage>
        <taxon>Eukaryota</taxon>
        <taxon>Metazoa</taxon>
        <taxon>Ecdysozoa</taxon>
        <taxon>Arthropoda</taxon>
        <taxon>Crustacea</taxon>
        <taxon>Multicrustacea</taxon>
        <taxon>Malacostraca</taxon>
        <taxon>Eumalacostraca</taxon>
        <taxon>Eucarida</taxon>
        <taxon>Euphausiacea</taxon>
        <taxon>Euphausiidae</taxon>
        <taxon>Meganyctiphanes</taxon>
    </lineage>
</organism>
<protein>
    <submittedName>
        <fullName evidence="1">Uncharacterized protein</fullName>
    </submittedName>
</protein>
<reference evidence="1 2" key="1">
    <citation type="submission" date="2024-05" db="EMBL/GenBank/DDBJ databases">
        <authorList>
            <person name="Wallberg A."/>
        </authorList>
    </citation>
    <scope>NUCLEOTIDE SEQUENCE [LARGE SCALE GENOMIC DNA]</scope>
</reference>
<dbReference type="Proteomes" id="UP001497623">
    <property type="component" value="Unassembled WGS sequence"/>
</dbReference>
<sequence length="233" mass="27433">YKLICADRFYLYVCQFCNNGRDFLHRLPIMWDNVVHLALWNLYYSKQIVGKSGRYFDYLEQIVPWVNNHWDILQIPQKLEKVSVVNRTQQVLFALQSNPYVFKCGKEIRKKNSLWTLRTPDPPYVMGIILPLIMPFTESALSKINYCERVAELPEVPKTFKVDAPEFHMRGSMKHYLIPQRMDNDKALSDDSLEVWIKANYVLAPSSCIEEREVMARAAQLSVYWSKLTQLFV</sequence>
<name>A0AAV2S4V2_MEGNR</name>
<feature type="non-terminal residue" evidence="1">
    <location>
        <position position="1"/>
    </location>
</feature>